<feature type="non-terminal residue" evidence="2">
    <location>
        <position position="1"/>
    </location>
</feature>
<proteinExistence type="predicted"/>
<name>A0A9W6AAE5_ASPNG</name>
<gene>
    <name evidence="2" type="ORF">AnigIFM63604_003958</name>
</gene>
<protein>
    <submittedName>
        <fullName evidence="2">Uncharacterized protein</fullName>
    </submittedName>
</protein>
<feature type="compositionally biased region" description="Basic and acidic residues" evidence="1">
    <location>
        <begin position="143"/>
        <end position="154"/>
    </location>
</feature>
<evidence type="ECO:0000313" key="2">
    <source>
        <dbReference type="EMBL" id="GLA56017.1"/>
    </source>
</evidence>
<feature type="region of interest" description="Disordered" evidence="1">
    <location>
        <begin position="110"/>
        <end position="154"/>
    </location>
</feature>
<dbReference type="Proteomes" id="UP001144191">
    <property type="component" value="Unassembled WGS sequence"/>
</dbReference>
<comment type="caution">
    <text evidence="2">The sequence shown here is derived from an EMBL/GenBank/DDBJ whole genome shotgun (WGS) entry which is preliminary data.</text>
</comment>
<evidence type="ECO:0000256" key="1">
    <source>
        <dbReference type="SAM" id="MobiDB-lite"/>
    </source>
</evidence>
<dbReference type="EMBL" id="BRPB01000202">
    <property type="protein sequence ID" value="GLA56017.1"/>
    <property type="molecule type" value="Genomic_DNA"/>
</dbReference>
<sequence>IDGSGPCATPLRSLISGSSARDWRELISQPIQLSSSCHGGGEAGDADPPIKALRTVLHRGGDKWTYYGDFHLPFAKIAHLKLSLEVYDTMGGLRALLCCKGDKWDDGQDMANRPVRNIPASSTDANQEKPGDKPEEDCVLDNSGKETPPRNLWKEAYDGLPSKLQEYSTPNMALDGW</sequence>
<accession>A0A9W6AAE5</accession>
<evidence type="ECO:0000313" key="3">
    <source>
        <dbReference type="Proteomes" id="UP001144191"/>
    </source>
</evidence>
<organism evidence="2 3">
    <name type="scientific">Aspergillus niger</name>
    <dbReference type="NCBI Taxonomy" id="5061"/>
    <lineage>
        <taxon>Eukaryota</taxon>
        <taxon>Fungi</taxon>
        <taxon>Dikarya</taxon>
        <taxon>Ascomycota</taxon>
        <taxon>Pezizomycotina</taxon>
        <taxon>Eurotiomycetes</taxon>
        <taxon>Eurotiomycetidae</taxon>
        <taxon>Eurotiales</taxon>
        <taxon>Aspergillaceae</taxon>
        <taxon>Aspergillus</taxon>
        <taxon>Aspergillus subgen. Circumdati</taxon>
    </lineage>
</organism>
<reference evidence="2" key="1">
    <citation type="submission" date="2022-07" db="EMBL/GenBank/DDBJ databases">
        <title>Taxonomy of Aspergillus series Nigri: significant species reduction supported by multi-species coalescent approaches.</title>
        <authorList>
            <person name="Bian C."/>
            <person name="Kusuya Y."/>
            <person name="Sklenar F."/>
            <person name="D'hooge E."/>
            <person name="Yaguchi T."/>
            <person name="Takahashi H."/>
            <person name="Hubka V."/>
        </authorList>
    </citation>
    <scope>NUCLEOTIDE SEQUENCE</scope>
    <source>
        <strain evidence="2">IFM 63604</strain>
    </source>
</reference>
<dbReference type="AlphaFoldDB" id="A0A9W6AAE5"/>